<feature type="transmembrane region" description="Helical" evidence="1">
    <location>
        <begin position="391"/>
        <end position="408"/>
    </location>
</feature>
<feature type="transmembrane region" description="Helical" evidence="1">
    <location>
        <begin position="157"/>
        <end position="178"/>
    </location>
</feature>
<gene>
    <name evidence="3" type="ORF">A3843_16655</name>
</gene>
<proteinExistence type="predicted"/>
<dbReference type="Proteomes" id="UP000185783">
    <property type="component" value="Unassembled WGS sequence"/>
</dbReference>
<dbReference type="Pfam" id="PF09925">
    <property type="entry name" value="DUF2157"/>
    <property type="match status" value="1"/>
</dbReference>
<feature type="transmembrane region" description="Helical" evidence="1">
    <location>
        <begin position="198"/>
        <end position="216"/>
    </location>
</feature>
<keyword evidence="1" id="KW-1133">Transmembrane helix</keyword>
<dbReference type="InterPro" id="IPR018677">
    <property type="entry name" value="DUF2157"/>
</dbReference>
<dbReference type="RefSeq" id="WP_028481904.1">
    <property type="nucleotide sequence ID" value="NZ_LVVZ01000032.1"/>
</dbReference>
<accession>A0A1U7JDN9</accession>
<feature type="transmembrane region" description="Helical" evidence="1">
    <location>
        <begin position="343"/>
        <end position="360"/>
    </location>
</feature>
<feature type="transmembrane region" description="Helical" evidence="1">
    <location>
        <begin position="78"/>
        <end position="95"/>
    </location>
</feature>
<dbReference type="AlphaFoldDB" id="A0A1U7JDN9"/>
<evidence type="ECO:0000313" key="3">
    <source>
        <dbReference type="EMBL" id="OKL42804.1"/>
    </source>
</evidence>
<sequence>MLIRLYRQKLVQDLPRWHQNGWVSAEGLRAIEVEMDDRVSKSHLLPLVVIGVGGIALALAVVAFIAANWGVIPRPTKLIGVLALVLVGVGGMFFCERRGWGLLADLMGLVTALVFFSALALVGQIYNLPRDWQGGLGLSLLGALGIAVLGRSRAAMLAALVILLWLLVDAMPTGWVLWAALATLPISLWQIIVRPNLLGRWLFIVTGLAFFVRGLTELKGANEGFFLLESFGFIGVVLLLGGNLLQVLGVRVRHMSWGVIGFGQTAQSAGLILLGFLTYVRMVAPGEAFLDTPSYLRAGIAGYLAEYWGALISTPMMTIAFVAAVGVVLVAIVDWLGQRRVSGFHLAISCISLAGVWLAAVPNAEILTAVAALGVALLILLVGVHEERTGWLLLGIAALSGNSLWLLYETIGSLLGQSLFFLVCGVVLIAVGLITARALRRKKARLAAAREVQS</sequence>
<keyword evidence="4" id="KW-1185">Reference proteome</keyword>
<comment type="caution">
    <text evidence="3">The sequence shown here is derived from an EMBL/GenBank/DDBJ whole genome shotgun (WGS) entry which is preliminary data.</text>
</comment>
<keyword evidence="1" id="KW-0472">Membrane</keyword>
<feature type="transmembrane region" description="Helical" evidence="1">
    <location>
        <begin position="44"/>
        <end position="66"/>
    </location>
</feature>
<keyword evidence="1" id="KW-0812">Transmembrane</keyword>
<feature type="transmembrane region" description="Helical" evidence="1">
    <location>
        <begin position="102"/>
        <end position="126"/>
    </location>
</feature>
<evidence type="ECO:0000313" key="4">
    <source>
        <dbReference type="Proteomes" id="UP000185783"/>
    </source>
</evidence>
<reference evidence="3 4" key="1">
    <citation type="submission" date="2016-03" db="EMBL/GenBank/DDBJ databases">
        <title>Genome sequence of Nesiotobacter sp. nov., a moderately halophilic alphaproteobacterium isolated from the Yellow Sea, China.</title>
        <authorList>
            <person name="Zhang G."/>
            <person name="Zhang R."/>
        </authorList>
    </citation>
    <scope>NUCLEOTIDE SEQUENCE [LARGE SCALE GENOMIC DNA]</scope>
    <source>
        <strain evidence="3 4">WB1-6</strain>
    </source>
</reference>
<dbReference type="STRING" id="197461.A3843_16655"/>
<dbReference type="EMBL" id="LVVZ01000032">
    <property type="protein sequence ID" value="OKL42804.1"/>
    <property type="molecule type" value="Genomic_DNA"/>
</dbReference>
<feature type="transmembrane region" description="Helical" evidence="1">
    <location>
        <begin position="225"/>
        <end position="245"/>
    </location>
</feature>
<organism evidence="3 4">
    <name type="scientific">Pseudovibrio exalbescens</name>
    <dbReference type="NCBI Taxonomy" id="197461"/>
    <lineage>
        <taxon>Bacteria</taxon>
        <taxon>Pseudomonadati</taxon>
        <taxon>Pseudomonadota</taxon>
        <taxon>Alphaproteobacteria</taxon>
        <taxon>Hyphomicrobiales</taxon>
        <taxon>Stappiaceae</taxon>
        <taxon>Pseudovibrio</taxon>
    </lineage>
</organism>
<name>A0A1U7JDN9_9HYPH</name>
<evidence type="ECO:0000259" key="2">
    <source>
        <dbReference type="Pfam" id="PF09925"/>
    </source>
</evidence>
<feature type="transmembrane region" description="Helical" evidence="1">
    <location>
        <begin position="414"/>
        <end position="436"/>
    </location>
</feature>
<feature type="transmembrane region" description="Helical" evidence="1">
    <location>
        <begin position="316"/>
        <end position="336"/>
    </location>
</feature>
<feature type="transmembrane region" description="Helical" evidence="1">
    <location>
        <begin position="132"/>
        <end position="150"/>
    </location>
</feature>
<protein>
    <recommendedName>
        <fullName evidence="2">DUF2157 domain-containing protein</fullName>
    </recommendedName>
</protein>
<feature type="transmembrane region" description="Helical" evidence="1">
    <location>
        <begin position="366"/>
        <end position="384"/>
    </location>
</feature>
<evidence type="ECO:0000256" key="1">
    <source>
        <dbReference type="SAM" id="Phobius"/>
    </source>
</evidence>
<feature type="domain" description="DUF2157" evidence="2">
    <location>
        <begin position="16"/>
        <end position="155"/>
    </location>
</feature>
<feature type="transmembrane region" description="Helical" evidence="1">
    <location>
        <begin position="257"/>
        <end position="280"/>
    </location>
</feature>